<feature type="transmembrane region" description="Helical" evidence="1">
    <location>
        <begin position="185"/>
        <end position="214"/>
    </location>
</feature>
<keyword evidence="1" id="KW-1133">Transmembrane helix</keyword>
<feature type="transmembrane region" description="Helical" evidence="1">
    <location>
        <begin position="446"/>
        <end position="466"/>
    </location>
</feature>
<keyword evidence="3" id="KW-1185">Reference proteome</keyword>
<feature type="transmembrane region" description="Helical" evidence="1">
    <location>
        <begin position="724"/>
        <end position="742"/>
    </location>
</feature>
<keyword evidence="1" id="KW-0472">Membrane</keyword>
<feature type="transmembrane region" description="Helical" evidence="1">
    <location>
        <begin position="12"/>
        <end position="35"/>
    </location>
</feature>
<evidence type="ECO:0000313" key="2">
    <source>
        <dbReference type="EMBL" id="PHU40350.1"/>
    </source>
</evidence>
<feature type="transmembrane region" description="Helical" evidence="1">
    <location>
        <begin position="234"/>
        <end position="254"/>
    </location>
</feature>
<name>A0A2G3EAV3_9FIRM</name>
<proteinExistence type="predicted"/>
<feature type="transmembrane region" description="Helical" evidence="1">
    <location>
        <begin position="384"/>
        <end position="404"/>
    </location>
</feature>
<gene>
    <name evidence="2" type="ORF">CSX00_06160</name>
</gene>
<feature type="transmembrane region" description="Helical" evidence="1">
    <location>
        <begin position="300"/>
        <end position="320"/>
    </location>
</feature>
<organism evidence="2 3">
    <name type="scientific">Pseudobutyrivibrio ruminis</name>
    <dbReference type="NCBI Taxonomy" id="46206"/>
    <lineage>
        <taxon>Bacteria</taxon>
        <taxon>Bacillati</taxon>
        <taxon>Bacillota</taxon>
        <taxon>Clostridia</taxon>
        <taxon>Lachnospirales</taxon>
        <taxon>Lachnospiraceae</taxon>
        <taxon>Pseudobutyrivibrio</taxon>
    </lineage>
</organism>
<feature type="transmembrane region" description="Helical" evidence="1">
    <location>
        <begin position="329"/>
        <end position="350"/>
    </location>
</feature>
<dbReference type="EMBL" id="PDYH01000020">
    <property type="protein sequence ID" value="PHU40350.1"/>
    <property type="molecule type" value="Genomic_DNA"/>
</dbReference>
<sequence length="751" mass="84529">MLSNRRFQNIILNKYVITGLLCFSLALLSLLLFIIQGDGFFIVRDDFNEQQIPFTIGLHQSILDSGLSGFSWCVDLGTSTLQAFSFYELGSPFFWLSMLFPAHLFPYFVAWIYIIKYTVAGIFAFAFLKRFIIDEKWAILGAVLYAFSGFSTVNLMYYHFHDVIALFPLLLIGLEILIEKKDCRLFIFSVFLNAFLNYFFFIGETIFLIVYYLFRFSRKDLKAMAGEIARCLTSAIVGVGMSAILFIPSILYIMQNTRSKSDFSTEGLFNNLRYILFNLKGLILPAESMPDMSAIFPSKFYSTAAYLPMIGLVLVMAYIIKNRDWLSRLLIFCLIGAFWPLIGNAFFLYMDVQNRWWHAFVLIMALASCKVLEDLSSYKKPIKIGIVINALLIVFLFIMVCYIFKDPEGASTLYAPKRFIIYTAVSLIGISITNIVINAFNGNYKLFIGCISAFAVATTSLTLYVYRANGTNVASYKEIYDLATQIQLPDDQYRINNASNVVSMVSNSSGFSLFTSTDSVGITTFETLFDYKDAVNGLNKNTYPGLAELLGGRYYLATEPTGNNIVATYSSNGITYFMEETEACPIGFKVDNYITENQLKDIPVENRAIALMQAAVVSNSDSSALEYIEQAQDLDLETSVSELVARAQANSVSNFYKDGKGFVCTSNFKEDSVVYFSVPYDSGWYATIDSKHADIIESGGMMLLKIPAGNHDIEFNYVTPGYKLGLLISLICFLIFITICIVSKKRHPSSH</sequence>
<dbReference type="PANTHER" id="PTHR38454:SF1">
    <property type="entry name" value="INTEGRAL MEMBRANE PROTEIN"/>
    <property type="match status" value="1"/>
</dbReference>
<dbReference type="Pfam" id="PF09586">
    <property type="entry name" value="YfhO"/>
    <property type="match status" value="2"/>
</dbReference>
<dbReference type="RefSeq" id="WP_099413152.1">
    <property type="nucleotide sequence ID" value="NZ_PDYH01000020.1"/>
</dbReference>
<comment type="caution">
    <text evidence="2">The sequence shown here is derived from an EMBL/GenBank/DDBJ whole genome shotgun (WGS) entry which is preliminary data.</text>
</comment>
<dbReference type="AlphaFoldDB" id="A0A2G3EAV3"/>
<keyword evidence="1" id="KW-0812">Transmembrane</keyword>
<dbReference type="Proteomes" id="UP000224317">
    <property type="component" value="Unassembled WGS sequence"/>
</dbReference>
<evidence type="ECO:0000256" key="1">
    <source>
        <dbReference type="SAM" id="Phobius"/>
    </source>
</evidence>
<evidence type="ECO:0000313" key="3">
    <source>
        <dbReference type="Proteomes" id="UP000224317"/>
    </source>
</evidence>
<feature type="transmembrane region" description="Helical" evidence="1">
    <location>
        <begin position="356"/>
        <end position="372"/>
    </location>
</feature>
<feature type="transmembrane region" description="Helical" evidence="1">
    <location>
        <begin position="104"/>
        <end position="128"/>
    </location>
</feature>
<feature type="transmembrane region" description="Helical" evidence="1">
    <location>
        <begin position="419"/>
        <end position="439"/>
    </location>
</feature>
<accession>A0A2G3EAV3</accession>
<feature type="transmembrane region" description="Helical" evidence="1">
    <location>
        <begin position="137"/>
        <end position="157"/>
    </location>
</feature>
<dbReference type="PANTHER" id="PTHR38454">
    <property type="entry name" value="INTEGRAL MEMBRANE PROTEIN-RELATED"/>
    <property type="match status" value="1"/>
</dbReference>
<evidence type="ECO:0008006" key="4">
    <source>
        <dbReference type="Google" id="ProtNLM"/>
    </source>
</evidence>
<protein>
    <recommendedName>
        <fullName evidence="4">Membrane protein YfhO</fullName>
    </recommendedName>
</protein>
<reference evidence="2" key="1">
    <citation type="submission" date="2017-10" db="EMBL/GenBank/DDBJ databases">
        <title>Resolving the taxonomy of Roseburia spp., Eubacterium rectale and Agathobacter spp. through phylogenomic analysis.</title>
        <authorList>
            <person name="Sheridan P.O."/>
            <person name="Walker A.W."/>
            <person name="Duncan S.H."/>
            <person name="Scott K.P."/>
            <person name="Toole P.W.O."/>
            <person name="Luis P."/>
            <person name="Flint H.J."/>
        </authorList>
    </citation>
    <scope>NUCLEOTIDE SEQUENCE [LARGE SCALE GENOMIC DNA]</scope>
    <source>
        <strain evidence="2">JK10</strain>
    </source>
</reference>
<dbReference type="InterPro" id="IPR018580">
    <property type="entry name" value="Uncharacterised_YfhO"/>
</dbReference>